<proteinExistence type="predicted"/>
<evidence type="ECO:0000313" key="2">
    <source>
        <dbReference type="Proteomes" id="UP001295444"/>
    </source>
</evidence>
<name>A0AAD1WQC0_PELCU</name>
<accession>A0AAD1WQC0</accession>
<protein>
    <recommendedName>
        <fullName evidence="3">UPAR/Ly6 domain-containing protein</fullName>
    </recommendedName>
</protein>
<dbReference type="EMBL" id="OW240921">
    <property type="protein sequence ID" value="CAH2318725.1"/>
    <property type="molecule type" value="Genomic_DNA"/>
</dbReference>
<gene>
    <name evidence="1" type="ORF">PECUL_23A015503</name>
</gene>
<feature type="non-terminal residue" evidence="1">
    <location>
        <position position="1"/>
    </location>
</feature>
<dbReference type="SUPFAM" id="SSF57302">
    <property type="entry name" value="Snake toxin-like"/>
    <property type="match status" value="1"/>
</dbReference>
<dbReference type="Proteomes" id="UP001295444">
    <property type="component" value="Chromosome 10"/>
</dbReference>
<feature type="non-terminal residue" evidence="1">
    <location>
        <position position="52"/>
    </location>
</feature>
<dbReference type="Gene3D" id="2.10.60.10">
    <property type="entry name" value="CD59"/>
    <property type="match status" value="1"/>
</dbReference>
<evidence type="ECO:0000313" key="1">
    <source>
        <dbReference type="EMBL" id="CAH2318725.1"/>
    </source>
</evidence>
<evidence type="ECO:0008006" key="3">
    <source>
        <dbReference type="Google" id="ProtNLM"/>
    </source>
</evidence>
<organism evidence="1 2">
    <name type="scientific">Pelobates cultripes</name>
    <name type="common">Western spadefoot toad</name>
    <dbReference type="NCBI Taxonomy" id="61616"/>
    <lineage>
        <taxon>Eukaryota</taxon>
        <taxon>Metazoa</taxon>
        <taxon>Chordata</taxon>
        <taxon>Craniata</taxon>
        <taxon>Vertebrata</taxon>
        <taxon>Euteleostomi</taxon>
        <taxon>Amphibia</taxon>
        <taxon>Batrachia</taxon>
        <taxon>Anura</taxon>
        <taxon>Pelobatoidea</taxon>
        <taxon>Pelobatidae</taxon>
        <taxon>Pelobates</taxon>
    </lineage>
</organism>
<dbReference type="InterPro" id="IPR045860">
    <property type="entry name" value="Snake_toxin-like_sf"/>
</dbReference>
<keyword evidence="2" id="KW-1185">Reference proteome</keyword>
<dbReference type="AlphaFoldDB" id="A0AAD1WQC0"/>
<reference evidence="1" key="1">
    <citation type="submission" date="2022-03" db="EMBL/GenBank/DDBJ databases">
        <authorList>
            <person name="Alioto T."/>
            <person name="Alioto T."/>
            <person name="Gomez Garrido J."/>
        </authorList>
    </citation>
    <scope>NUCLEOTIDE SEQUENCE</scope>
</reference>
<sequence>GVLSRAIVKGCVTKNIPCDYMGSLDVGGANASTFKVNIECCNEDKCNTFNYK</sequence>